<keyword evidence="1" id="KW-1133">Transmembrane helix</keyword>
<proteinExistence type="predicted"/>
<reference evidence="3" key="1">
    <citation type="journal article" date="2019" name="Int. J. Syst. Evol. Microbiol.">
        <title>The Global Catalogue of Microorganisms (GCM) 10K type strain sequencing project: providing services to taxonomists for standard genome sequencing and annotation.</title>
        <authorList>
            <consortium name="The Broad Institute Genomics Platform"/>
            <consortium name="The Broad Institute Genome Sequencing Center for Infectious Disease"/>
            <person name="Wu L."/>
            <person name="Ma J."/>
        </authorList>
    </citation>
    <scope>NUCLEOTIDE SEQUENCE [LARGE SCALE GENOMIC DNA]</scope>
    <source>
        <strain evidence="3">NBRC 106310</strain>
    </source>
</reference>
<feature type="transmembrane region" description="Helical" evidence="1">
    <location>
        <begin position="71"/>
        <end position="91"/>
    </location>
</feature>
<protein>
    <recommendedName>
        <fullName evidence="4">DUF2975 domain-containing protein</fullName>
    </recommendedName>
</protein>
<organism evidence="2 3">
    <name type="scientific">Microbacterium suwonense</name>
    <dbReference type="NCBI Taxonomy" id="683047"/>
    <lineage>
        <taxon>Bacteria</taxon>
        <taxon>Bacillati</taxon>
        <taxon>Actinomycetota</taxon>
        <taxon>Actinomycetes</taxon>
        <taxon>Micrococcales</taxon>
        <taxon>Microbacteriaceae</taxon>
        <taxon>Microbacterium</taxon>
    </lineage>
</organism>
<evidence type="ECO:0000313" key="3">
    <source>
        <dbReference type="Proteomes" id="UP001321543"/>
    </source>
</evidence>
<feature type="transmembrane region" description="Helical" evidence="1">
    <location>
        <begin position="222"/>
        <end position="244"/>
    </location>
</feature>
<keyword evidence="3" id="KW-1185">Reference proteome</keyword>
<dbReference type="RefSeq" id="WP_286301496.1">
    <property type="nucleotide sequence ID" value="NZ_AP027728.1"/>
</dbReference>
<dbReference type="Proteomes" id="UP001321543">
    <property type="component" value="Chromosome"/>
</dbReference>
<dbReference type="EMBL" id="AP027728">
    <property type="protein sequence ID" value="BDZ37675.1"/>
    <property type="molecule type" value="Genomic_DNA"/>
</dbReference>
<feature type="transmembrane region" description="Helical" evidence="1">
    <location>
        <begin position="173"/>
        <end position="194"/>
    </location>
</feature>
<keyword evidence="1" id="KW-0812">Transmembrane</keyword>
<evidence type="ECO:0000313" key="2">
    <source>
        <dbReference type="EMBL" id="BDZ37675.1"/>
    </source>
</evidence>
<feature type="transmembrane region" description="Helical" evidence="1">
    <location>
        <begin position="264"/>
        <end position="288"/>
    </location>
</feature>
<accession>A0ABM8FPS7</accession>
<sequence length="302" mass="31713">MSGPVVVLFAVLIVLAVVLVWSIARRRPAALPDRVAPVISAARRRALTAVACAFVVFLAGVVAAVTMPALLGWPLAAAPLVAVAAALLLYASTPARTVPVAAHQPRAAALRYRSWWTVAPRRWLYACLEIVVVFVAIVVFCGMTAQADEQGRSRSIRFESALEASEVSPYPGWFYGVPALIGLIVLMAATVIALHRIAATVALPAPEEADADIQWRRASAAVVVRLVSGAVLFSGGGIALIAGGGVRRAMLESTPTLWAIVGDVLVIVGVVFLVLSVVCVALAALTAFTIGEKISRMPEPVR</sequence>
<evidence type="ECO:0000256" key="1">
    <source>
        <dbReference type="SAM" id="Phobius"/>
    </source>
</evidence>
<gene>
    <name evidence="2" type="ORF">GCM10025863_02890</name>
</gene>
<feature type="transmembrane region" description="Helical" evidence="1">
    <location>
        <begin position="123"/>
        <end position="145"/>
    </location>
</feature>
<feature type="transmembrane region" description="Helical" evidence="1">
    <location>
        <begin position="45"/>
        <end position="65"/>
    </location>
</feature>
<feature type="transmembrane region" description="Helical" evidence="1">
    <location>
        <begin position="6"/>
        <end position="24"/>
    </location>
</feature>
<keyword evidence="1" id="KW-0472">Membrane</keyword>
<name>A0ABM8FPS7_9MICO</name>
<evidence type="ECO:0008006" key="4">
    <source>
        <dbReference type="Google" id="ProtNLM"/>
    </source>
</evidence>